<dbReference type="SMART" id="SM00450">
    <property type="entry name" value="RHOD"/>
    <property type="match status" value="1"/>
</dbReference>
<keyword evidence="3" id="KW-1185">Reference proteome</keyword>
<reference evidence="2" key="1">
    <citation type="submission" date="2023-07" db="EMBL/GenBank/DDBJ databases">
        <authorList>
            <consortium name="AG Swart"/>
            <person name="Singh M."/>
            <person name="Singh A."/>
            <person name="Seah K."/>
            <person name="Emmerich C."/>
        </authorList>
    </citation>
    <scope>NUCLEOTIDE SEQUENCE</scope>
    <source>
        <strain evidence="2">DP1</strain>
    </source>
</reference>
<dbReference type="PROSITE" id="PS50206">
    <property type="entry name" value="RHODANESE_3"/>
    <property type="match status" value="1"/>
</dbReference>
<proteinExistence type="predicted"/>
<protein>
    <recommendedName>
        <fullName evidence="1">Rhodanese domain-containing protein</fullName>
    </recommendedName>
</protein>
<dbReference type="EMBL" id="CAMPGE010021368">
    <property type="protein sequence ID" value="CAI2379518.1"/>
    <property type="molecule type" value="Genomic_DNA"/>
</dbReference>
<evidence type="ECO:0000259" key="1">
    <source>
        <dbReference type="PROSITE" id="PS50206"/>
    </source>
</evidence>
<dbReference type="InterPro" id="IPR001763">
    <property type="entry name" value="Rhodanese-like_dom"/>
</dbReference>
<feature type="domain" description="Rhodanese" evidence="1">
    <location>
        <begin position="53"/>
        <end position="149"/>
    </location>
</feature>
<name>A0AAD1XV77_EUPCR</name>
<dbReference type="PANTHER" id="PTHR43031:SF1">
    <property type="entry name" value="PYRIDINE NUCLEOTIDE-DISULPHIDE OXIDOREDUCTASE"/>
    <property type="match status" value="1"/>
</dbReference>
<dbReference type="PANTHER" id="PTHR43031">
    <property type="entry name" value="FAD-DEPENDENT OXIDOREDUCTASE"/>
    <property type="match status" value="1"/>
</dbReference>
<dbReference type="AlphaFoldDB" id="A0AAD1XV77"/>
<gene>
    <name evidence="2" type="ORF">ECRASSUSDP1_LOCUS20928</name>
</gene>
<dbReference type="Pfam" id="PF00581">
    <property type="entry name" value="Rhodanese"/>
    <property type="match status" value="1"/>
</dbReference>
<organism evidence="2 3">
    <name type="scientific">Euplotes crassus</name>
    <dbReference type="NCBI Taxonomy" id="5936"/>
    <lineage>
        <taxon>Eukaryota</taxon>
        <taxon>Sar</taxon>
        <taxon>Alveolata</taxon>
        <taxon>Ciliophora</taxon>
        <taxon>Intramacronucleata</taxon>
        <taxon>Spirotrichea</taxon>
        <taxon>Hypotrichia</taxon>
        <taxon>Euplotida</taxon>
        <taxon>Euplotidae</taxon>
        <taxon>Moneuplotes</taxon>
    </lineage>
</organism>
<dbReference type="Proteomes" id="UP001295684">
    <property type="component" value="Unassembled WGS sequence"/>
</dbReference>
<dbReference type="CDD" id="cd00158">
    <property type="entry name" value="RHOD"/>
    <property type="match status" value="1"/>
</dbReference>
<dbReference type="SUPFAM" id="SSF52821">
    <property type="entry name" value="Rhodanese/Cell cycle control phosphatase"/>
    <property type="match status" value="1"/>
</dbReference>
<dbReference type="InterPro" id="IPR036873">
    <property type="entry name" value="Rhodanese-like_dom_sf"/>
</dbReference>
<accession>A0AAD1XV77</accession>
<evidence type="ECO:0000313" key="3">
    <source>
        <dbReference type="Proteomes" id="UP001295684"/>
    </source>
</evidence>
<dbReference type="InterPro" id="IPR050229">
    <property type="entry name" value="GlpE_sulfurtransferase"/>
</dbReference>
<comment type="caution">
    <text evidence="2">The sequence shown here is derived from an EMBL/GenBank/DDBJ whole genome shotgun (WGS) entry which is preliminary data.</text>
</comment>
<evidence type="ECO:0000313" key="2">
    <source>
        <dbReference type="EMBL" id="CAI2379518.1"/>
    </source>
</evidence>
<dbReference type="Gene3D" id="3.40.250.10">
    <property type="entry name" value="Rhodanese-like domain"/>
    <property type="match status" value="1"/>
</dbReference>
<sequence>MLARALKPKQGIMLQKMLAPSASRTFTSQIECDEYSMSVKPETFKEMIEDYNIGDKVIFLDVREDEELEEGVLPRYNSEGVNLPLYRIPILDLIELQIGEIEQFKDDYQIFVYCRAGNKSVTATRLLNYHGYNTMNISGGIKKISEHISCHDQANDPEMRRQQEASDLFANVFEA</sequence>